<feature type="compositionally biased region" description="Basic and acidic residues" evidence="1">
    <location>
        <begin position="35"/>
        <end position="50"/>
    </location>
</feature>
<evidence type="ECO:0000256" key="2">
    <source>
        <dbReference type="SAM" id="Phobius"/>
    </source>
</evidence>
<feature type="transmembrane region" description="Helical" evidence="2">
    <location>
        <begin position="437"/>
        <end position="466"/>
    </location>
</feature>
<keyword evidence="2" id="KW-0812">Transmembrane</keyword>
<keyword evidence="2" id="KW-1133">Transmembrane helix</keyword>
<accession>A0A2U1JFV3</accession>
<reference evidence="3 4" key="1">
    <citation type="journal article" date="2018" name="MBio">
        <title>Comparative Genomics Reveals the Core Gene Toolbox for the Fungus-Insect Symbiosis.</title>
        <authorList>
            <person name="Wang Y."/>
            <person name="Stata M."/>
            <person name="Wang W."/>
            <person name="Stajich J.E."/>
            <person name="White M.M."/>
            <person name="Moncalvo J.M."/>
        </authorList>
    </citation>
    <scope>NUCLEOTIDE SEQUENCE [LARGE SCALE GENOMIC DNA]</scope>
    <source>
        <strain evidence="3 4">AUS-126-30</strain>
    </source>
</reference>
<evidence type="ECO:0000256" key="1">
    <source>
        <dbReference type="SAM" id="MobiDB-lite"/>
    </source>
</evidence>
<feature type="compositionally biased region" description="Low complexity" evidence="1">
    <location>
        <begin position="16"/>
        <end position="34"/>
    </location>
</feature>
<name>A0A2U1JFV3_SMIAN</name>
<gene>
    <name evidence="3" type="ORF">BB558_000001</name>
</gene>
<evidence type="ECO:0000313" key="4">
    <source>
        <dbReference type="Proteomes" id="UP000245591"/>
    </source>
</evidence>
<organism evidence="3 4">
    <name type="scientific">Smittium angustum</name>
    <dbReference type="NCBI Taxonomy" id="133377"/>
    <lineage>
        <taxon>Eukaryota</taxon>
        <taxon>Fungi</taxon>
        <taxon>Fungi incertae sedis</taxon>
        <taxon>Zoopagomycota</taxon>
        <taxon>Kickxellomycotina</taxon>
        <taxon>Harpellomycetes</taxon>
        <taxon>Harpellales</taxon>
        <taxon>Legeriomycetaceae</taxon>
        <taxon>Smittium</taxon>
    </lineage>
</organism>
<dbReference type="EMBL" id="MBFU01000001">
    <property type="protein sequence ID" value="PWA03828.1"/>
    <property type="molecule type" value="Genomic_DNA"/>
</dbReference>
<comment type="caution">
    <text evidence="3">The sequence shown here is derived from an EMBL/GenBank/DDBJ whole genome shotgun (WGS) entry which is preliminary data.</text>
</comment>
<dbReference type="Proteomes" id="UP000245591">
    <property type="component" value="Unassembled WGS sequence"/>
</dbReference>
<sequence>MAVLLPFEGTTRLKPSSSGSSTVSSLEIGNSNSRDNSDVRSEKNGDREYLVDGGKYNTKEYGHSETIASTNGFLSYDGKNDSFLRDIKRNETKDQGYLNLTNSCTYTLGTSELSENDNENESFFLLLFEIPIIADTKSTIASLISFEHKKSIERLLDYRIQEIKKYFTIKYKKSMIDTNVDHKNDGVYDSGFEHEIQNQLYNCEEFHKSDEKLVRFLRSLNMLNFQACKSLKLIVENYPEMKTPTDKIKTHIYTRAENWLENHTIMKFFVGKTWTAIIFVFEKSGLPSIFHYYRTYKQKTDTPNSQDIIQSELVVKESRNASNLKEEKFSDLFDFSTTRSKVLNINKQQNKLQITKNREKNKKLKPKNKVVNLVQSPQDLKFGMKNETYTLSIDPSSKKNNIGTVNTENKKEYKEKHESAAINSNKSGSKETDIKKLGLLGIMIVISLWITPQLLITLWTFSVFVISQIIKKSENVFDGYVQDFGNWTKTKEKDNKIVYTSIKKAGNKSSKNNLETDLGFKNTSENKHFESTKRSYKLDDGKEQSTKTNNGIIKKCIVVVFYFYEILLPYIAPNINKLEVWIFKEKTRYETLSQNITASVEDTRKKYLEYKHTLDTCTNPETNDNNIDKNPKNINHGHDNGKVLGVFLLFQFAELVTMLVKKMKLKCAIVLLYFAKYLTAAKYDSTNMFKIQSGEVNTYLN</sequence>
<keyword evidence="2" id="KW-0472">Membrane</keyword>
<feature type="region of interest" description="Disordered" evidence="1">
    <location>
        <begin position="8"/>
        <end position="50"/>
    </location>
</feature>
<feature type="transmembrane region" description="Helical" evidence="2">
    <location>
        <begin position="552"/>
        <end position="572"/>
    </location>
</feature>
<feature type="transmembrane region" description="Helical" evidence="2">
    <location>
        <begin position="643"/>
        <end position="660"/>
    </location>
</feature>
<dbReference type="AlphaFoldDB" id="A0A2U1JFV3"/>
<protein>
    <submittedName>
        <fullName evidence="3">Uncharacterized protein</fullName>
    </submittedName>
</protein>
<proteinExistence type="predicted"/>
<evidence type="ECO:0000313" key="3">
    <source>
        <dbReference type="EMBL" id="PWA03828.1"/>
    </source>
</evidence>
<keyword evidence="4" id="KW-1185">Reference proteome</keyword>